<evidence type="ECO:0000313" key="3">
    <source>
        <dbReference type="Proteomes" id="UP001500620"/>
    </source>
</evidence>
<gene>
    <name evidence="2" type="ORF">GCM10022255_024290</name>
</gene>
<comment type="caution">
    <text evidence="2">The sequence shown here is derived from an EMBL/GenBank/DDBJ whole genome shotgun (WGS) entry which is preliminary data.</text>
</comment>
<organism evidence="2 3">
    <name type="scientific">Dactylosporangium darangshiense</name>
    <dbReference type="NCBI Taxonomy" id="579108"/>
    <lineage>
        <taxon>Bacteria</taxon>
        <taxon>Bacillati</taxon>
        <taxon>Actinomycetota</taxon>
        <taxon>Actinomycetes</taxon>
        <taxon>Micromonosporales</taxon>
        <taxon>Micromonosporaceae</taxon>
        <taxon>Dactylosporangium</taxon>
    </lineage>
</organism>
<evidence type="ECO:0008006" key="4">
    <source>
        <dbReference type="Google" id="ProtNLM"/>
    </source>
</evidence>
<dbReference type="EMBL" id="BAABAT010000004">
    <property type="protein sequence ID" value="GAA4247631.1"/>
    <property type="molecule type" value="Genomic_DNA"/>
</dbReference>
<feature type="compositionally biased region" description="Basic and acidic residues" evidence="1">
    <location>
        <begin position="383"/>
        <end position="401"/>
    </location>
</feature>
<reference evidence="3" key="1">
    <citation type="journal article" date="2019" name="Int. J. Syst. Evol. Microbiol.">
        <title>The Global Catalogue of Microorganisms (GCM) 10K type strain sequencing project: providing services to taxonomists for standard genome sequencing and annotation.</title>
        <authorList>
            <consortium name="The Broad Institute Genomics Platform"/>
            <consortium name="The Broad Institute Genome Sequencing Center for Infectious Disease"/>
            <person name="Wu L."/>
            <person name="Ma J."/>
        </authorList>
    </citation>
    <scope>NUCLEOTIDE SEQUENCE [LARGE SCALE GENOMIC DNA]</scope>
    <source>
        <strain evidence="3">JCM 17441</strain>
    </source>
</reference>
<feature type="region of interest" description="Disordered" evidence="1">
    <location>
        <begin position="383"/>
        <end position="437"/>
    </location>
</feature>
<proteinExistence type="predicted"/>
<keyword evidence="3" id="KW-1185">Reference proteome</keyword>
<feature type="region of interest" description="Disordered" evidence="1">
    <location>
        <begin position="235"/>
        <end position="286"/>
    </location>
</feature>
<name>A0ABP8D517_9ACTN</name>
<dbReference type="Proteomes" id="UP001500620">
    <property type="component" value="Unassembled WGS sequence"/>
</dbReference>
<evidence type="ECO:0000256" key="1">
    <source>
        <dbReference type="SAM" id="MobiDB-lite"/>
    </source>
</evidence>
<accession>A0ABP8D517</accession>
<sequence length="437" mass="46021">MSGPYDRWRLPDLLRMVEADSEEATSGHLKAWQDKRDLLAWQRQRLTELVHELTTSWNPRRSEAAQALVGTLTDMIAIIDAASARAASTLNTLQAITDAIGDARKELQTLAGQYHDKAAATREFNKRAMPFLPDSLNPATPVVPLAGLDSLAMKQHQDGLDERARAAMSRADTNISEAAAAFQPIPVWSRYSQGNVYDPVDGGQPAESTGGATRSQTFASAPVFNPPAPTVPIGEIAGPAASPPNDEGPILTGDPTSPPLTVGSPAPNAGPPSGIGVTPPPVSTAPPTSARWLTNIGVGQAVMRPGGVIGEEGATGRPAARAFSPVDGVIGGRGSPTGQRGAMPVGGDSHRPQPGRTRYRTTRGVIGGDHAEAADAHTRAGVWRDRSYERYTDSHRGRETSDPDNPWEVRQGVPPVLEAPQAPGEHDAGPGVIGVDR</sequence>
<evidence type="ECO:0000313" key="2">
    <source>
        <dbReference type="EMBL" id="GAA4247631.1"/>
    </source>
</evidence>
<feature type="compositionally biased region" description="Low complexity" evidence="1">
    <location>
        <begin position="263"/>
        <end position="277"/>
    </location>
</feature>
<protein>
    <recommendedName>
        <fullName evidence="4">PPE family domain-containing protein</fullName>
    </recommendedName>
</protein>
<dbReference type="RefSeq" id="WP_345124491.1">
    <property type="nucleotide sequence ID" value="NZ_BAABAT010000004.1"/>
</dbReference>
<feature type="region of interest" description="Disordered" evidence="1">
    <location>
        <begin position="312"/>
        <end position="359"/>
    </location>
</feature>